<dbReference type="AlphaFoldDB" id="A0A934JXQ0"/>
<feature type="domain" description="HTH cro/C1-type" evidence="1">
    <location>
        <begin position="45"/>
        <end position="99"/>
    </location>
</feature>
<dbReference type="InterPro" id="IPR010982">
    <property type="entry name" value="Lambda_DNA-bd_dom_sf"/>
</dbReference>
<evidence type="ECO:0000259" key="1">
    <source>
        <dbReference type="PROSITE" id="PS50943"/>
    </source>
</evidence>
<dbReference type="InterPro" id="IPR001387">
    <property type="entry name" value="Cro/C1-type_HTH"/>
</dbReference>
<dbReference type="RefSeq" id="WP_337312120.1">
    <property type="nucleotide sequence ID" value="NZ_JAEKNS010000107.1"/>
</dbReference>
<reference evidence="2 3" key="1">
    <citation type="submission" date="2020-10" db="EMBL/GenBank/DDBJ databases">
        <title>Ca. Dormibacterota MAGs.</title>
        <authorList>
            <person name="Montgomery K."/>
        </authorList>
    </citation>
    <scope>NUCLEOTIDE SEQUENCE [LARGE SCALE GENOMIC DNA]</scope>
    <source>
        <strain evidence="2">SC8812_S17_18</strain>
    </source>
</reference>
<proteinExistence type="predicted"/>
<organism evidence="2 3">
    <name type="scientific">Candidatus Aeolococcus gillhamiae</name>
    <dbReference type="NCBI Taxonomy" id="3127015"/>
    <lineage>
        <taxon>Bacteria</taxon>
        <taxon>Bacillati</taxon>
        <taxon>Candidatus Dormiibacterota</taxon>
        <taxon>Candidatus Dormibacteria</taxon>
        <taxon>Candidatus Aeolococcales</taxon>
        <taxon>Candidatus Aeolococcaceae</taxon>
        <taxon>Candidatus Aeolococcus</taxon>
    </lineage>
</organism>
<comment type="caution">
    <text evidence="2">The sequence shown here is derived from an EMBL/GenBank/DDBJ whole genome shotgun (WGS) entry which is preliminary data.</text>
</comment>
<gene>
    <name evidence="2" type="ORF">JF886_10205</name>
</gene>
<protein>
    <submittedName>
        <fullName evidence="2">Helix-turn-helix transcriptional regulator</fullName>
    </submittedName>
</protein>
<sequence length="111" mass="12309">MSRSKKRGDFAAFMESLESQARVEGPEAVAEMEALHEYYGLVATLIKLRRQRQMTQKDLERATGITQSEISRIESGRANPTLATLRVLVRALGGEIRIVERRLPVTGAAAP</sequence>
<evidence type="ECO:0000313" key="3">
    <source>
        <dbReference type="Proteomes" id="UP000606991"/>
    </source>
</evidence>
<dbReference type="CDD" id="cd00093">
    <property type="entry name" value="HTH_XRE"/>
    <property type="match status" value="1"/>
</dbReference>
<dbReference type="Proteomes" id="UP000606991">
    <property type="component" value="Unassembled WGS sequence"/>
</dbReference>
<dbReference type="Pfam" id="PF01381">
    <property type="entry name" value="HTH_3"/>
    <property type="match status" value="1"/>
</dbReference>
<dbReference type="SMART" id="SM00530">
    <property type="entry name" value="HTH_XRE"/>
    <property type="match status" value="1"/>
</dbReference>
<dbReference type="EMBL" id="JAEKNS010000107">
    <property type="protein sequence ID" value="MBJ7595214.1"/>
    <property type="molecule type" value="Genomic_DNA"/>
</dbReference>
<dbReference type="Gene3D" id="1.10.260.40">
    <property type="entry name" value="lambda repressor-like DNA-binding domains"/>
    <property type="match status" value="1"/>
</dbReference>
<evidence type="ECO:0000313" key="2">
    <source>
        <dbReference type="EMBL" id="MBJ7595214.1"/>
    </source>
</evidence>
<dbReference type="PROSITE" id="PS50943">
    <property type="entry name" value="HTH_CROC1"/>
    <property type="match status" value="1"/>
</dbReference>
<name>A0A934JXQ0_9BACT</name>
<accession>A0A934JXQ0</accession>
<dbReference type="SUPFAM" id="SSF47413">
    <property type="entry name" value="lambda repressor-like DNA-binding domains"/>
    <property type="match status" value="1"/>
</dbReference>
<dbReference type="GO" id="GO:0003677">
    <property type="term" value="F:DNA binding"/>
    <property type="evidence" value="ECO:0007669"/>
    <property type="project" value="InterPro"/>
</dbReference>